<evidence type="ECO:0000256" key="6">
    <source>
        <dbReference type="HAMAP-Rule" id="MF_00900"/>
    </source>
</evidence>
<dbReference type="Gene3D" id="6.10.250.2860">
    <property type="match status" value="1"/>
</dbReference>
<name>A0A1E7RFJ0_9GAMM</name>
<dbReference type="CDD" id="cd01878">
    <property type="entry name" value="HflX"/>
    <property type="match status" value="1"/>
</dbReference>
<dbReference type="Gene3D" id="3.40.50.11060">
    <property type="entry name" value="GTPase HflX, N-terminal domain"/>
    <property type="match status" value="1"/>
</dbReference>
<dbReference type="GO" id="GO:0005525">
    <property type="term" value="F:GTP binding"/>
    <property type="evidence" value="ECO:0007669"/>
    <property type="project" value="UniProtKB-UniRule"/>
</dbReference>
<dbReference type="STRING" id="1262585.BJI46_00290"/>
<keyword evidence="1 6" id="KW-0963">Cytoplasm</keyword>
<feature type="binding site" evidence="7">
    <location>
        <begin position="205"/>
        <end position="212"/>
    </location>
    <ligand>
        <name>GTP</name>
        <dbReference type="ChEBI" id="CHEBI:37565"/>
    </ligand>
</feature>
<evidence type="ECO:0000256" key="7">
    <source>
        <dbReference type="PIRSR" id="PIRSR006809-1"/>
    </source>
</evidence>
<dbReference type="NCBIfam" id="NF008280">
    <property type="entry name" value="PRK11058.1"/>
    <property type="match status" value="1"/>
</dbReference>
<reference evidence="10 11" key="1">
    <citation type="submission" date="2016-09" db="EMBL/GenBank/DDBJ databases">
        <authorList>
            <person name="Capua I."/>
            <person name="De Benedictis P."/>
            <person name="Joannis T."/>
            <person name="Lombin L.H."/>
            <person name="Cattoli G."/>
        </authorList>
    </citation>
    <scope>NUCLEOTIDE SEQUENCE [LARGE SCALE GENOMIC DNA]</scope>
    <source>
        <strain evidence="10 11">ANC 4671</strain>
    </source>
</reference>
<keyword evidence="5 6" id="KW-0342">GTP-binding</keyword>
<keyword evidence="11" id="KW-1185">Reference proteome</keyword>
<evidence type="ECO:0000256" key="3">
    <source>
        <dbReference type="ARBA" id="ARBA00022741"/>
    </source>
</evidence>
<dbReference type="PIRSF" id="PIRSF006809">
    <property type="entry name" value="GTP-binding_hflX_prd"/>
    <property type="match status" value="1"/>
</dbReference>
<dbReference type="RefSeq" id="WP_070068388.1">
    <property type="nucleotide sequence ID" value="NZ_MKKK01000001.1"/>
</dbReference>
<dbReference type="GO" id="GO:0046872">
    <property type="term" value="F:metal ion binding"/>
    <property type="evidence" value="ECO:0007669"/>
    <property type="project" value="UniProtKB-KW"/>
</dbReference>
<feature type="binding site" evidence="7">
    <location>
        <begin position="317"/>
        <end position="320"/>
    </location>
    <ligand>
        <name>GTP</name>
        <dbReference type="ChEBI" id="CHEBI:37565"/>
    </ligand>
</feature>
<evidence type="ECO:0000256" key="8">
    <source>
        <dbReference type="PIRSR" id="PIRSR006809-2"/>
    </source>
</evidence>
<comment type="cofactor">
    <cofactor evidence="8">
        <name>Mg(2+)</name>
        <dbReference type="ChEBI" id="CHEBI:18420"/>
    </cofactor>
</comment>
<sequence>MEFISHHQDGEPAILISVSVQILTNHDSDEFYLLAQSAGAQIIQHLHHQRQRPDAKYFIGSGKADEIAALIAEHEIQLAIFDHSLSPAQERNLEKILKCRVIDRTGLILDIFAQRARTHEGKLQVELAQLKHLSTRLIRGWGNMEQQKGGIGLRGPGETQLETDRRLIRLRMTQLKEKIDKVRQTRQQGRAARQKAEVPTVSLVGYTNAGKSTLFNILADSDVYAANQLFATLDPTLRRVAWSGVGTVVLADTVGFIKNLNHALVDSFRATLEETLQATLLLHVIDASSPEMMEQIAAVEEVLQDIGADIPILKVYNKIDLSKDQAKIIYSEPDLPDRVYVSAHTGQGLPLLHQAVQEALLGQLQHFTLCLHPRHGKLHSQLHHLQVIRSEHYDDQGQHIVDVRISADKLVQMIRQNHFDLDSILGEQAQQFKVQMDSFE</sequence>
<evidence type="ECO:0000313" key="11">
    <source>
        <dbReference type="Proteomes" id="UP000185895"/>
    </source>
</evidence>
<proteinExistence type="inferred from homology"/>
<feature type="binding site" evidence="8">
    <location>
        <position position="232"/>
    </location>
    <ligand>
        <name>Mg(2+)</name>
        <dbReference type="ChEBI" id="CHEBI:18420"/>
    </ligand>
</feature>
<dbReference type="FunFam" id="3.40.50.300:FF:000173">
    <property type="entry name" value="GTPase HflX"/>
    <property type="match status" value="1"/>
</dbReference>
<dbReference type="GO" id="GO:0043022">
    <property type="term" value="F:ribosome binding"/>
    <property type="evidence" value="ECO:0007669"/>
    <property type="project" value="TreeGrafter"/>
</dbReference>
<dbReference type="InterPro" id="IPR032305">
    <property type="entry name" value="GTP-bd_M"/>
</dbReference>
<dbReference type="InterPro" id="IPR006073">
    <property type="entry name" value="GTP-bd"/>
</dbReference>
<comment type="subcellular location">
    <subcellularLocation>
        <location evidence="6">Cytoplasm</location>
    </subcellularLocation>
    <text evidence="6">May associate with membranes.</text>
</comment>
<protein>
    <recommendedName>
        <fullName evidence="6">GTPase HflX</fullName>
    </recommendedName>
    <alternativeName>
        <fullName evidence="6">GTP-binding protein HflX</fullName>
    </alternativeName>
</protein>
<dbReference type="HAMAP" id="MF_00900">
    <property type="entry name" value="GTPase_HflX"/>
    <property type="match status" value="1"/>
</dbReference>
<accession>A0A1E7RFJ0</accession>
<evidence type="ECO:0000259" key="9">
    <source>
        <dbReference type="PROSITE" id="PS51705"/>
    </source>
</evidence>
<dbReference type="PANTHER" id="PTHR10229">
    <property type="entry name" value="GTP-BINDING PROTEIN HFLX"/>
    <property type="match status" value="1"/>
</dbReference>
<keyword evidence="3 6" id="KW-0547">Nucleotide-binding</keyword>
<keyword evidence="4 8" id="KW-0460">Magnesium</keyword>
<comment type="similarity">
    <text evidence="6">Belongs to the TRAFAC class OBG-HflX-like GTPase superfamily. HflX GTPase family.</text>
</comment>
<feature type="binding site" evidence="8">
    <location>
        <position position="212"/>
    </location>
    <ligand>
        <name>Mg(2+)</name>
        <dbReference type="ChEBI" id="CHEBI:18420"/>
    </ligand>
</feature>
<dbReference type="PROSITE" id="PS51705">
    <property type="entry name" value="G_HFLX"/>
    <property type="match status" value="1"/>
</dbReference>
<dbReference type="OrthoDB" id="9812272at2"/>
<dbReference type="Pfam" id="PF16360">
    <property type="entry name" value="GTP-bdg_M"/>
    <property type="match status" value="1"/>
</dbReference>
<dbReference type="SUPFAM" id="SSF52540">
    <property type="entry name" value="P-loop containing nucleoside triphosphate hydrolases"/>
    <property type="match status" value="1"/>
</dbReference>
<evidence type="ECO:0000256" key="1">
    <source>
        <dbReference type="ARBA" id="ARBA00022490"/>
    </source>
</evidence>
<dbReference type="InterPro" id="IPR030394">
    <property type="entry name" value="G_HFLX_dom"/>
</dbReference>
<dbReference type="Proteomes" id="UP000185895">
    <property type="component" value="Unassembled WGS sequence"/>
</dbReference>
<dbReference type="InterPro" id="IPR042108">
    <property type="entry name" value="GTPase_HflX_N_sf"/>
</dbReference>
<feature type="binding site" evidence="7">
    <location>
        <begin position="252"/>
        <end position="255"/>
    </location>
    <ligand>
        <name>GTP</name>
        <dbReference type="ChEBI" id="CHEBI:37565"/>
    </ligand>
</feature>
<dbReference type="GO" id="GO:0005737">
    <property type="term" value="C:cytoplasm"/>
    <property type="evidence" value="ECO:0007669"/>
    <property type="project" value="UniProtKB-SubCell"/>
</dbReference>
<feature type="domain" description="Hflx-type G" evidence="9">
    <location>
        <begin position="199"/>
        <end position="364"/>
    </location>
</feature>
<comment type="caution">
    <text evidence="10">The sequence shown here is derived from an EMBL/GenBank/DDBJ whole genome shotgun (WGS) entry which is preliminary data.</text>
</comment>
<dbReference type="Pfam" id="PF13167">
    <property type="entry name" value="GTP-bdg_N"/>
    <property type="match status" value="1"/>
</dbReference>
<evidence type="ECO:0000256" key="5">
    <source>
        <dbReference type="ARBA" id="ARBA00023134"/>
    </source>
</evidence>
<dbReference type="InterPro" id="IPR016496">
    <property type="entry name" value="GTPase_HflX"/>
</dbReference>
<keyword evidence="2 8" id="KW-0479">Metal-binding</keyword>
<feature type="binding site" evidence="7">
    <location>
        <begin position="230"/>
        <end position="234"/>
    </location>
    <ligand>
        <name>GTP</name>
        <dbReference type="ChEBI" id="CHEBI:37565"/>
    </ligand>
</feature>
<dbReference type="InterPro" id="IPR025121">
    <property type="entry name" value="GTPase_HflX_N"/>
</dbReference>
<dbReference type="Gene3D" id="3.40.50.300">
    <property type="entry name" value="P-loop containing nucleotide triphosphate hydrolases"/>
    <property type="match status" value="1"/>
</dbReference>
<evidence type="ECO:0000256" key="2">
    <source>
        <dbReference type="ARBA" id="ARBA00022723"/>
    </source>
</evidence>
<dbReference type="Pfam" id="PF01926">
    <property type="entry name" value="MMR_HSR1"/>
    <property type="match status" value="1"/>
</dbReference>
<evidence type="ECO:0000313" key="10">
    <source>
        <dbReference type="EMBL" id="OEY98007.1"/>
    </source>
</evidence>
<organism evidence="10 11">
    <name type="scientific">Acinetobacter qingfengensis</name>
    <dbReference type="NCBI Taxonomy" id="1262585"/>
    <lineage>
        <taxon>Bacteria</taxon>
        <taxon>Pseudomonadati</taxon>
        <taxon>Pseudomonadota</taxon>
        <taxon>Gammaproteobacteria</taxon>
        <taxon>Moraxellales</taxon>
        <taxon>Moraxellaceae</taxon>
        <taxon>Acinetobacter</taxon>
    </lineage>
</organism>
<dbReference type="InterPro" id="IPR027417">
    <property type="entry name" value="P-loop_NTPase"/>
</dbReference>
<gene>
    <name evidence="6" type="primary">hflX</name>
    <name evidence="10" type="ORF">BJI46_00290</name>
</gene>
<dbReference type="GO" id="GO:0003924">
    <property type="term" value="F:GTPase activity"/>
    <property type="evidence" value="ECO:0007669"/>
    <property type="project" value="UniProtKB-UniRule"/>
</dbReference>
<dbReference type="PRINTS" id="PR00326">
    <property type="entry name" value="GTP1OBG"/>
</dbReference>
<feature type="binding site" evidence="7">
    <location>
        <begin position="342"/>
        <end position="344"/>
    </location>
    <ligand>
        <name>GTP</name>
        <dbReference type="ChEBI" id="CHEBI:37565"/>
    </ligand>
</feature>
<dbReference type="EMBL" id="MKKK01000001">
    <property type="protein sequence ID" value="OEY98007.1"/>
    <property type="molecule type" value="Genomic_DNA"/>
</dbReference>
<dbReference type="AlphaFoldDB" id="A0A1E7RFJ0"/>
<evidence type="ECO:0000256" key="4">
    <source>
        <dbReference type="ARBA" id="ARBA00022842"/>
    </source>
</evidence>
<dbReference type="FunFam" id="3.40.50.11060:FF:000001">
    <property type="entry name" value="GTPase HflX"/>
    <property type="match status" value="1"/>
</dbReference>
<comment type="subunit">
    <text evidence="6">Monomer. Associates with the 50S ribosomal subunit.</text>
</comment>
<dbReference type="PANTHER" id="PTHR10229:SF0">
    <property type="entry name" value="GTP-BINDING PROTEIN 6-RELATED"/>
    <property type="match status" value="1"/>
</dbReference>
<dbReference type="NCBIfam" id="TIGR03156">
    <property type="entry name" value="GTP_HflX"/>
    <property type="match status" value="1"/>
</dbReference>
<comment type="function">
    <text evidence="6">GTPase that associates with the 50S ribosomal subunit and may have a role during protein synthesis or ribosome biogenesis.</text>
</comment>